<feature type="domain" description="B box-type" evidence="2">
    <location>
        <begin position="69"/>
        <end position="108"/>
    </location>
</feature>
<dbReference type="Proteomes" id="UP000596742">
    <property type="component" value="Unassembled WGS sequence"/>
</dbReference>
<accession>A0A8B6EPZ7</accession>
<feature type="domain" description="B box-type" evidence="2">
    <location>
        <begin position="9"/>
        <end position="56"/>
    </location>
</feature>
<dbReference type="Gene3D" id="3.30.160.60">
    <property type="entry name" value="Classic Zinc Finger"/>
    <property type="match status" value="1"/>
</dbReference>
<protein>
    <recommendedName>
        <fullName evidence="2">B box-type domain-containing protein</fullName>
    </recommendedName>
</protein>
<dbReference type="OrthoDB" id="6053713at2759"/>
<proteinExistence type="predicted"/>
<dbReference type="Pfam" id="PF00643">
    <property type="entry name" value="zf-B_box"/>
    <property type="match status" value="1"/>
</dbReference>
<dbReference type="PROSITE" id="PS50119">
    <property type="entry name" value="ZF_BBOX"/>
    <property type="match status" value="2"/>
</dbReference>
<dbReference type="Gene3D" id="2.120.10.30">
    <property type="entry name" value="TolB, C-terminal domain"/>
    <property type="match status" value="1"/>
</dbReference>
<dbReference type="SUPFAM" id="SSF63829">
    <property type="entry name" value="Calcium-dependent phosphotriesterase"/>
    <property type="match status" value="1"/>
</dbReference>
<dbReference type="InterPro" id="IPR000315">
    <property type="entry name" value="Znf_B-box"/>
</dbReference>
<comment type="caution">
    <text evidence="3">The sequence shown here is derived from an EMBL/GenBank/DDBJ whole genome shotgun (WGS) entry which is preliminary data.</text>
</comment>
<dbReference type="InterPro" id="IPR011042">
    <property type="entry name" value="6-blade_b-propeller_TolB-like"/>
</dbReference>
<keyword evidence="1" id="KW-0479">Metal-binding</keyword>
<sequence>MADSSCKAKDENLCLLCECRNTVNWKCLKCSDSLCNDCKKVHEKLSSTKDHEVVSLEQYDGNIPHQTTTSYTTCSLHKRSCKFFCADCNVVICRKCAKEHGDHKYGKLSTLRREIEEKVNSLLIEMKNRKDSYDIYEQSKHHKKLTLEKELKDTRETILEFTEQHYEMLQQNFNQFYRESDGQVCIIYEGGYFENLHEKEIRLNDILVTEDFTQMIQKFDKLDEDVMNTLSVIPKLKNVEFKPGNVIDELAVHGFGCLLFNDNIKSLFESETLTILKEKETDFKKIDFIRPLGTDTMWLADQKTEVLQLVDYNHLTSNPINQISMIVSDGCVLNEHLFVTDKGCNKAIRIISMDGTIKTFKEFENAIPTCIYVCPTGEVFVGTMESSDYFSEKDCRIQKLSKAGDVKQELEFDNRGIKLFKDPYRCCVNEMNKNILVIDLTSDKAGRLICMTEKGDVKFRYFGNMSLSLPEPFSPSSMACTNDTILVNDYNSNNGLHVLNIDGKFIHFLSYSYFEIDNPVSIAVDQHGQLLLGSVSYESNESTVKSKIYLTKIQ</sequence>
<dbReference type="SMART" id="SM00336">
    <property type="entry name" value="BBOX"/>
    <property type="match status" value="2"/>
</dbReference>
<dbReference type="GO" id="GO:0008270">
    <property type="term" value="F:zinc ion binding"/>
    <property type="evidence" value="ECO:0007669"/>
    <property type="project" value="UniProtKB-KW"/>
</dbReference>
<keyword evidence="4" id="KW-1185">Reference proteome</keyword>
<dbReference type="PANTHER" id="PTHR25462:SF296">
    <property type="entry name" value="MEIOTIC P26, ISOFORM F"/>
    <property type="match status" value="1"/>
</dbReference>
<dbReference type="EMBL" id="UYJE01005517">
    <property type="protein sequence ID" value="VDI37876.1"/>
    <property type="molecule type" value="Genomic_DNA"/>
</dbReference>
<keyword evidence="1" id="KW-0862">Zinc</keyword>
<evidence type="ECO:0000313" key="4">
    <source>
        <dbReference type="Proteomes" id="UP000596742"/>
    </source>
</evidence>
<evidence type="ECO:0000313" key="3">
    <source>
        <dbReference type="EMBL" id="VDI37876.1"/>
    </source>
</evidence>
<dbReference type="InterPro" id="IPR047153">
    <property type="entry name" value="TRIM45/56/19-like"/>
</dbReference>
<evidence type="ECO:0000256" key="1">
    <source>
        <dbReference type="PROSITE-ProRule" id="PRU00024"/>
    </source>
</evidence>
<name>A0A8B6EPZ7_MYTGA</name>
<gene>
    <name evidence="3" type="ORF">MGAL_10B009006</name>
</gene>
<reference evidence="3" key="1">
    <citation type="submission" date="2018-11" db="EMBL/GenBank/DDBJ databases">
        <authorList>
            <person name="Alioto T."/>
            <person name="Alioto T."/>
        </authorList>
    </citation>
    <scope>NUCLEOTIDE SEQUENCE</scope>
</reference>
<dbReference type="SUPFAM" id="SSF57845">
    <property type="entry name" value="B-box zinc-binding domain"/>
    <property type="match status" value="1"/>
</dbReference>
<keyword evidence="1" id="KW-0863">Zinc-finger</keyword>
<dbReference type="PANTHER" id="PTHR25462">
    <property type="entry name" value="BONUS, ISOFORM C-RELATED"/>
    <property type="match status" value="1"/>
</dbReference>
<evidence type="ECO:0000259" key="2">
    <source>
        <dbReference type="PROSITE" id="PS50119"/>
    </source>
</evidence>
<organism evidence="3 4">
    <name type="scientific">Mytilus galloprovincialis</name>
    <name type="common">Mediterranean mussel</name>
    <dbReference type="NCBI Taxonomy" id="29158"/>
    <lineage>
        <taxon>Eukaryota</taxon>
        <taxon>Metazoa</taxon>
        <taxon>Spiralia</taxon>
        <taxon>Lophotrochozoa</taxon>
        <taxon>Mollusca</taxon>
        <taxon>Bivalvia</taxon>
        <taxon>Autobranchia</taxon>
        <taxon>Pteriomorphia</taxon>
        <taxon>Mytilida</taxon>
        <taxon>Mytiloidea</taxon>
        <taxon>Mytilidae</taxon>
        <taxon>Mytilinae</taxon>
        <taxon>Mytilus</taxon>
    </lineage>
</organism>
<dbReference type="AlphaFoldDB" id="A0A8B6EPZ7"/>